<name>A0A0C3AMY0_SERVB</name>
<organism evidence="2 3">
    <name type="scientific">Serendipita vermifera MAFF 305830</name>
    <dbReference type="NCBI Taxonomy" id="933852"/>
    <lineage>
        <taxon>Eukaryota</taxon>
        <taxon>Fungi</taxon>
        <taxon>Dikarya</taxon>
        <taxon>Basidiomycota</taxon>
        <taxon>Agaricomycotina</taxon>
        <taxon>Agaricomycetes</taxon>
        <taxon>Sebacinales</taxon>
        <taxon>Serendipitaceae</taxon>
        <taxon>Serendipita</taxon>
    </lineage>
</organism>
<accession>A0A0C3AMY0</accession>
<feature type="compositionally biased region" description="Polar residues" evidence="1">
    <location>
        <begin position="273"/>
        <end position="285"/>
    </location>
</feature>
<dbReference type="OrthoDB" id="10041966at2759"/>
<keyword evidence="3" id="KW-1185">Reference proteome</keyword>
<dbReference type="Proteomes" id="UP000054097">
    <property type="component" value="Unassembled WGS sequence"/>
</dbReference>
<gene>
    <name evidence="2" type="ORF">M408DRAFT_333475</name>
</gene>
<feature type="compositionally biased region" description="Basic and acidic residues" evidence="1">
    <location>
        <begin position="228"/>
        <end position="240"/>
    </location>
</feature>
<dbReference type="PANTHER" id="PTHR10285">
    <property type="entry name" value="URIDINE KINASE"/>
    <property type="match status" value="1"/>
</dbReference>
<proteinExistence type="predicted"/>
<evidence type="ECO:0008006" key="4">
    <source>
        <dbReference type="Google" id="ProtNLM"/>
    </source>
</evidence>
<feature type="region of interest" description="Disordered" evidence="1">
    <location>
        <begin position="262"/>
        <end position="286"/>
    </location>
</feature>
<dbReference type="EMBL" id="KN824384">
    <property type="protein sequence ID" value="KIM21394.1"/>
    <property type="molecule type" value="Genomic_DNA"/>
</dbReference>
<evidence type="ECO:0000313" key="3">
    <source>
        <dbReference type="Proteomes" id="UP000054097"/>
    </source>
</evidence>
<dbReference type="PRINTS" id="PR00988">
    <property type="entry name" value="URIDINKINASE"/>
</dbReference>
<sequence length="321" mass="35761">MDKHVLNGVKYPKKIILVGVGGASCSGKTTLAKHLRRTLKNSFIVHQDPEQLVPIHPIHNVQDWDDPDGAIEWPRLASFLRRVREEGGLPSDYKSHDGLNKQIQVPVSDDLTSSWAQKFNDIQEHARTTQGIDIVWGLVDGFLLYWHPDVVRELDVRLFLRVSYDTLKERRERRFGYHTAVLYSPEGSLWQDPPGYWDDIVWPAYVKAHKNMFAEGDVSSGALVRAGEQADKNRPSKEPASKSLSQGLNGAGLLQDAHVPACAGSREPRPRQENQPFDDTPTCSSEARCGEPVSRLVVLAAETMDMGEIFSVACAALMDAA</sequence>
<dbReference type="STRING" id="933852.A0A0C3AMY0"/>
<protein>
    <recommendedName>
        <fullName evidence="4">Phosphoribulokinase/uridine kinase domain-containing protein</fullName>
    </recommendedName>
</protein>
<dbReference type="InterPro" id="IPR027417">
    <property type="entry name" value="P-loop_NTPase"/>
</dbReference>
<evidence type="ECO:0000256" key="1">
    <source>
        <dbReference type="SAM" id="MobiDB-lite"/>
    </source>
</evidence>
<dbReference type="Gene3D" id="3.40.50.300">
    <property type="entry name" value="P-loop containing nucleotide triphosphate hydrolases"/>
    <property type="match status" value="1"/>
</dbReference>
<dbReference type="HOGENOM" id="CLU_866431_0_0_1"/>
<feature type="region of interest" description="Disordered" evidence="1">
    <location>
        <begin position="227"/>
        <end position="247"/>
    </location>
</feature>
<dbReference type="AlphaFoldDB" id="A0A0C3AMY0"/>
<reference evidence="3" key="2">
    <citation type="submission" date="2015-01" db="EMBL/GenBank/DDBJ databases">
        <title>Evolutionary Origins and Diversification of the Mycorrhizal Mutualists.</title>
        <authorList>
            <consortium name="DOE Joint Genome Institute"/>
            <consortium name="Mycorrhizal Genomics Consortium"/>
            <person name="Kohler A."/>
            <person name="Kuo A."/>
            <person name="Nagy L.G."/>
            <person name="Floudas D."/>
            <person name="Copeland A."/>
            <person name="Barry K.W."/>
            <person name="Cichocki N."/>
            <person name="Veneault-Fourrey C."/>
            <person name="LaButti K."/>
            <person name="Lindquist E.A."/>
            <person name="Lipzen A."/>
            <person name="Lundell T."/>
            <person name="Morin E."/>
            <person name="Murat C."/>
            <person name="Riley R."/>
            <person name="Ohm R."/>
            <person name="Sun H."/>
            <person name="Tunlid A."/>
            <person name="Henrissat B."/>
            <person name="Grigoriev I.V."/>
            <person name="Hibbett D.S."/>
            <person name="Martin F."/>
        </authorList>
    </citation>
    <scope>NUCLEOTIDE SEQUENCE [LARGE SCALE GENOMIC DNA]</scope>
    <source>
        <strain evidence="3">MAFF 305830</strain>
    </source>
</reference>
<dbReference type="PROSITE" id="PS51257">
    <property type="entry name" value="PROKAR_LIPOPROTEIN"/>
    <property type="match status" value="1"/>
</dbReference>
<evidence type="ECO:0000313" key="2">
    <source>
        <dbReference type="EMBL" id="KIM21394.1"/>
    </source>
</evidence>
<dbReference type="CDD" id="cd02024">
    <property type="entry name" value="NRK1"/>
    <property type="match status" value="1"/>
</dbReference>
<reference evidence="2 3" key="1">
    <citation type="submission" date="2014-04" db="EMBL/GenBank/DDBJ databases">
        <authorList>
            <consortium name="DOE Joint Genome Institute"/>
            <person name="Kuo A."/>
            <person name="Zuccaro A."/>
            <person name="Kohler A."/>
            <person name="Nagy L.G."/>
            <person name="Floudas D."/>
            <person name="Copeland A."/>
            <person name="Barry K.W."/>
            <person name="Cichocki N."/>
            <person name="Veneault-Fourrey C."/>
            <person name="LaButti K."/>
            <person name="Lindquist E.A."/>
            <person name="Lipzen A."/>
            <person name="Lundell T."/>
            <person name="Morin E."/>
            <person name="Murat C."/>
            <person name="Sun H."/>
            <person name="Tunlid A."/>
            <person name="Henrissat B."/>
            <person name="Grigoriev I.V."/>
            <person name="Hibbett D.S."/>
            <person name="Martin F."/>
            <person name="Nordberg H.P."/>
            <person name="Cantor M.N."/>
            <person name="Hua S.X."/>
        </authorList>
    </citation>
    <scope>NUCLEOTIDE SEQUENCE [LARGE SCALE GENOMIC DNA]</scope>
    <source>
        <strain evidence="2 3">MAFF 305830</strain>
    </source>
</reference>
<dbReference type="SUPFAM" id="SSF52540">
    <property type="entry name" value="P-loop containing nucleoside triphosphate hydrolases"/>
    <property type="match status" value="1"/>
</dbReference>